<reference evidence="4" key="1">
    <citation type="submission" date="2016-10" db="EMBL/GenBank/DDBJ databases">
        <authorList>
            <person name="Varghese N."/>
            <person name="Submissions S."/>
        </authorList>
    </citation>
    <scope>NUCLEOTIDE SEQUENCE [LARGE SCALE GENOMIC DNA]</scope>
    <source>
        <strain evidence="4">XJ109</strain>
    </source>
</reference>
<dbReference type="OrthoDB" id="9758448at2"/>
<name>A0A1I4SIP2_9FLAO</name>
<feature type="domain" description="Type IX secretion system protein PorV" evidence="2">
    <location>
        <begin position="37"/>
        <end position="281"/>
    </location>
</feature>
<gene>
    <name evidence="3" type="ORF">SAMN05421738_101225</name>
</gene>
<dbReference type="NCBIfam" id="NF033710">
    <property type="entry name" value="T9SS_OM_PorV"/>
    <property type="match status" value="1"/>
</dbReference>
<protein>
    <recommendedName>
        <fullName evidence="2">Type IX secretion system protein PorV domain-containing protein</fullName>
    </recommendedName>
</protein>
<evidence type="ECO:0000313" key="3">
    <source>
        <dbReference type="EMBL" id="SFM64312.1"/>
    </source>
</evidence>
<dbReference type="InterPro" id="IPR047799">
    <property type="entry name" value="T9SS_OM_PorV"/>
</dbReference>
<evidence type="ECO:0000256" key="1">
    <source>
        <dbReference type="SAM" id="SignalP"/>
    </source>
</evidence>
<evidence type="ECO:0000259" key="2">
    <source>
        <dbReference type="Pfam" id="PF19572"/>
    </source>
</evidence>
<feature type="signal peptide" evidence="1">
    <location>
        <begin position="1"/>
        <end position="18"/>
    </location>
</feature>
<accession>A0A1I4SIP2</accession>
<dbReference type="NCBIfam" id="NF033709">
    <property type="entry name" value="PorV_fam"/>
    <property type="match status" value="1"/>
</dbReference>
<keyword evidence="4" id="KW-1185">Reference proteome</keyword>
<organism evidence="3 4">
    <name type="scientific">Algoriella xinjiangensis</name>
    <dbReference type="NCBI Taxonomy" id="684065"/>
    <lineage>
        <taxon>Bacteria</taxon>
        <taxon>Pseudomonadati</taxon>
        <taxon>Bacteroidota</taxon>
        <taxon>Flavobacteriia</taxon>
        <taxon>Flavobacteriales</taxon>
        <taxon>Weeksellaceae</taxon>
        <taxon>Algoriella</taxon>
    </lineage>
</organism>
<evidence type="ECO:0000313" key="4">
    <source>
        <dbReference type="Proteomes" id="UP000199149"/>
    </source>
</evidence>
<sequence>MKKITASLLILASAFSYAQTFDTKAEAESALKNELKEPNPIMTGAPFLRISPDARAGGLGDQGVATSADNYSQFWNAAKYSFAKDYSGVAFSYTPYMTSLTSDVFLLNATYYTFLGEDERSTLGASIYYFNMGEIELNSLGVNNEIVPNGMAKPNEFSIDLSYGLRLTDNYSMAVTGRFIRSDLFNGISDGTVQAANTFAVDLAGYYESETMDTNNFEGKLRGGFQVSNIGPKLDYSNSEDNASYLPTTLRLGVGYDFKFDDYNKVGITTEFSKLLVPTPDIRIEETVDGNGNSQYTVVRDIPNKGVMESMFGSFGDAPGGGSEELKEIMYSVGAEYSYNDALFVRAGYFHESKMKGDRQHLTLGLGLKYNAFAFNASYLVPMSDTNNALENTLRFGIAWNFGGETQNNYDY</sequence>
<dbReference type="Gene3D" id="2.40.160.60">
    <property type="entry name" value="Outer membrane protein transport protein (OMPP1/FadL/TodX)"/>
    <property type="match status" value="2"/>
</dbReference>
<feature type="chain" id="PRO_5011607153" description="Type IX secretion system protein PorV domain-containing protein" evidence="1">
    <location>
        <begin position="19"/>
        <end position="412"/>
    </location>
</feature>
<dbReference type="EMBL" id="FOUZ01000001">
    <property type="protein sequence ID" value="SFM64312.1"/>
    <property type="molecule type" value="Genomic_DNA"/>
</dbReference>
<dbReference type="STRING" id="684065.SAMN05421738_101225"/>
<proteinExistence type="predicted"/>
<dbReference type="RefSeq" id="WP_092905695.1">
    <property type="nucleotide sequence ID" value="NZ_FOUZ01000001.1"/>
</dbReference>
<keyword evidence="1" id="KW-0732">Signal</keyword>
<dbReference type="AlphaFoldDB" id="A0A1I4SIP2"/>
<dbReference type="InterPro" id="IPR045741">
    <property type="entry name" value="PorV"/>
</dbReference>
<dbReference type="Pfam" id="PF19572">
    <property type="entry name" value="PorV"/>
    <property type="match status" value="1"/>
</dbReference>
<dbReference type="Proteomes" id="UP000199149">
    <property type="component" value="Unassembled WGS sequence"/>
</dbReference>